<dbReference type="Proteomes" id="UP000026941">
    <property type="component" value="Unassembled WGS sequence"/>
</dbReference>
<keyword evidence="2" id="KW-0067">ATP-binding</keyword>
<proteinExistence type="predicted"/>
<evidence type="ECO:0000256" key="2">
    <source>
        <dbReference type="ARBA" id="ARBA00022840"/>
    </source>
</evidence>
<dbReference type="PANTHER" id="PTHR16305">
    <property type="entry name" value="TESTICULAR SOLUBLE ADENYLYL CYCLASE"/>
    <property type="match status" value="1"/>
</dbReference>
<accession>A0AA87Q7V5</accession>
<dbReference type="InterPro" id="IPR029787">
    <property type="entry name" value="Nucleotide_cyclase"/>
</dbReference>
<evidence type="ECO:0000259" key="3">
    <source>
        <dbReference type="PROSITE" id="PS50105"/>
    </source>
</evidence>
<dbReference type="RefSeq" id="WP_012650377.1">
    <property type="nucleotide sequence ID" value="NZ_BAYX01000005.1"/>
</dbReference>
<feature type="domain" description="SAM" evidence="3">
    <location>
        <begin position="9"/>
        <end position="72"/>
    </location>
</feature>
<evidence type="ECO:0008006" key="7">
    <source>
        <dbReference type="Google" id="ProtNLM"/>
    </source>
</evidence>
<dbReference type="GO" id="GO:0009190">
    <property type="term" value="P:cyclic nucleotide biosynthetic process"/>
    <property type="evidence" value="ECO:0007669"/>
    <property type="project" value="InterPro"/>
</dbReference>
<dbReference type="PROSITE" id="PS50105">
    <property type="entry name" value="SAM_DOMAIN"/>
    <property type="match status" value="1"/>
</dbReference>
<dbReference type="Gene3D" id="3.30.70.1230">
    <property type="entry name" value="Nucleotide cyclase"/>
    <property type="match status" value="1"/>
</dbReference>
<dbReference type="GO" id="GO:0035556">
    <property type="term" value="P:intracellular signal transduction"/>
    <property type="evidence" value="ECO:0007669"/>
    <property type="project" value="InterPro"/>
</dbReference>
<dbReference type="SUPFAM" id="SSF52540">
    <property type="entry name" value="P-loop containing nucleoside triphosphate hydrolases"/>
    <property type="match status" value="1"/>
</dbReference>
<evidence type="ECO:0000313" key="5">
    <source>
        <dbReference type="EMBL" id="GAJ93157.1"/>
    </source>
</evidence>
<reference evidence="5 6" key="1">
    <citation type="submission" date="2014-05" db="EMBL/GenBank/DDBJ databases">
        <title>Whole genome shotgun sequence of Rhizobium rhizogenes NBRC 13257.</title>
        <authorList>
            <person name="Katano-Makiyama Y."/>
            <person name="Hosoyama A."/>
            <person name="Hashimoto M."/>
            <person name="Hosoyama Y."/>
            <person name="Noguchi M."/>
            <person name="Tsuchikane K."/>
            <person name="Kimura A."/>
            <person name="Ohji S."/>
            <person name="Ichikawa N."/>
            <person name="Yamazoe A."/>
            <person name="Fujita N."/>
        </authorList>
    </citation>
    <scope>NUCLEOTIDE SEQUENCE [LARGE SCALE GENOMIC DNA]</scope>
    <source>
        <strain evidence="5 6">NBRC 13257</strain>
    </source>
</reference>
<dbReference type="Gene3D" id="1.10.150.50">
    <property type="entry name" value="Transcription Factor, Ets-1"/>
    <property type="match status" value="1"/>
</dbReference>
<sequence length="1008" mass="111034">MVNRKRESGNFSTINAWLANIDLGHYAQCFEAANIDLEILAHLNESDLKEIGVYSLGHRRKILTHLSERVSHNPANPRAELRYITVLFCDLVGSTQWAELLGAEAFWDLLASYYAAVREAVIPLGGYVAQYHGDGVLVYFGYPNTLEDAALRGVLGASHAVEQVDKLPNTAGIRLAARAGVTSGPVLMDGLSEAGHQGEIGQAFGATVNMAARLQSVAQPGKVVVSESTAALVKHHVQLHPLGIHSLKGVEKPCAVFEIRGEQTGDLAVAVTAQQVRAPFVGRTEEIASLSHIWLQVESGAFERVLLTGEPGIGKSRLASHFMNSLENRGLTVRRIFFQPHSRDIPFHAFVDALKLEAHQHEPGAASLLELLKTIGSGSQMERRERRAEFIDALVSHFSDGKPPRIIWCDDIHWADLSSAEVISRLVKVRSKGVLIVISGRHWPIGMEQGAELREGFTVFQLEPLATNETKQIIAHLMSNIDADRTLFEMLADRSEGVPLFAEELALGVRESTDSGQRMDPLKGIPSSLQQSLQARIGRLTVANQLMRLQSCFGRRVSLSLLRSLWLSEEQIEVALEEITSAGLAELQLAQGSEQENMLVCRHQLILECAYEMILKRDRIAMHGRIADVLEQRVVDGIAVPPLMRAEHSERAERLREAADLYAQAGHLASAQSADAEAVSLYSRALTLAHRLENTSAEWNLQFEADTLLALYPALVGVNGYVAANADVTTRLEELIPRLGGPERLLSSFFLRWLEMLAQGDIDTAHGFTFGVAGAFGPEGESSHELMIHRMLGSTHMFRGELEAAKIHLHSFLNKYRPEEHLDALRRFGATDNYVTVLCCIAAIAAFDDDNDYAQQARRRAIAAADASRHVHTLCHTLCFGAALPTGLRGEWEELAVLHDRLSTIAQERQLVFWQCFARMIEGILIASRGDAAGGLLIFNKGHDDLQARGFQFMCPTFRLVLAFACNGALPEDELAKLKVQLEAGERWGLPLLSALKARMESTPSRLE</sequence>
<dbReference type="SUPFAM" id="SSF55073">
    <property type="entry name" value="Nucleotide cyclase"/>
    <property type="match status" value="1"/>
</dbReference>
<dbReference type="InterPro" id="IPR027417">
    <property type="entry name" value="P-loop_NTPase"/>
</dbReference>
<dbReference type="Pfam" id="PF00211">
    <property type="entry name" value="Guanylate_cyc"/>
    <property type="match status" value="1"/>
</dbReference>
<dbReference type="CDD" id="cd07302">
    <property type="entry name" value="CHD"/>
    <property type="match status" value="1"/>
</dbReference>
<dbReference type="InterPro" id="IPR001054">
    <property type="entry name" value="A/G_cyclase"/>
</dbReference>
<gene>
    <name evidence="5" type="ORF">RRH01S_05_02310</name>
</gene>
<dbReference type="SMART" id="SM00044">
    <property type="entry name" value="CYCc"/>
    <property type="match status" value="1"/>
</dbReference>
<dbReference type="Pfam" id="PF07647">
    <property type="entry name" value="SAM_2"/>
    <property type="match status" value="1"/>
</dbReference>
<dbReference type="InterPro" id="IPR013761">
    <property type="entry name" value="SAM/pointed_sf"/>
</dbReference>
<evidence type="ECO:0000256" key="1">
    <source>
        <dbReference type="ARBA" id="ARBA00022741"/>
    </source>
</evidence>
<feature type="domain" description="Guanylate cyclase" evidence="4">
    <location>
        <begin position="85"/>
        <end position="215"/>
    </location>
</feature>
<organism evidence="5 6">
    <name type="scientific">Rhizobium rhizogenes NBRC 13257</name>
    <dbReference type="NCBI Taxonomy" id="1220581"/>
    <lineage>
        <taxon>Bacteria</taxon>
        <taxon>Pseudomonadati</taxon>
        <taxon>Pseudomonadota</taxon>
        <taxon>Alphaproteobacteria</taxon>
        <taxon>Hyphomicrobiales</taxon>
        <taxon>Rhizobiaceae</taxon>
        <taxon>Rhizobium/Agrobacterium group</taxon>
        <taxon>Rhizobium</taxon>
    </lineage>
</organism>
<dbReference type="Pfam" id="PF13191">
    <property type="entry name" value="AAA_16"/>
    <property type="match status" value="1"/>
</dbReference>
<comment type="caution">
    <text evidence="5">The sequence shown here is derived from an EMBL/GenBank/DDBJ whole genome shotgun (WGS) entry which is preliminary data.</text>
</comment>
<dbReference type="GO" id="GO:0005524">
    <property type="term" value="F:ATP binding"/>
    <property type="evidence" value="ECO:0007669"/>
    <property type="project" value="UniProtKB-KW"/>
</dbReference>
<protein>
    <recommendedName>
        <fullName evidence="7">Adenylate cyclase</fullName>
    </recommendedName>
</protein>
<dbReference type="EMBL" id="BAYX01000005">
    <property type="protein sequence ID" value="GAJ93157.1"/>
    <property type="molecule type" value="Genomic_DNA"/>
</dbReference>
<dbReference type="PANTHER" id="PTHR16305:SF28">
    <property type="entry name" value="GUANYLATE CYCLASE DOMAIN-CONTAINING PROTEIN"/>
    <property type="match status" value="1"/>
</dbReference>
<dbReference type="GO" id="GO:0005737">
    <property type="term" value="C:cytoplasm"/>
    <property type="evidence" value="ECO:0007669"/>
    <property type="project" value="TreeGrafter"/>
</dbReference>
<dbReference type="InterPro" id="IPR001660">
    <property type="entry name" value="SAM"/>
</dbReference>
<keyword evidence="1" id="KW-0547">Nucleotide-binding</keyword>
<name>A0AA87Q7V5_RHIRH</name>
<dbReference type="CDD" id="cd09487">
    <property type="entry name" value="SAM_superfamily"/>
    <property type="match status" value="1"/>
</dbReference>
<dbReference type="AlphaFoldDB" id="A0AA87Q7V5"/>
<evidence type="ECO:0000259" key="4">
    <source>
        <dbReference type="PROSITE" id="PS50125"/>
    </source>
</evidence>
<dbReference type="GO" id="GO:0004016">
    <property type="term" value="F:adenylate cyclase activity"/>
    <property type="evidence" value="ECO:0007669"/>
    <property type="project" value="TreeGrafter"/>
</dbReference>
<dbReference type="PROSITE" id="PS50125">
    <property type="entry name" value="GUANYLATE_CYCLASE_2"/>
    <property type="match status" value="1"/>
</dbReference>
<dbReference type="SUPFAM" id="SSF47769">
    <property type="entry name" value="SAM/Pointed domain"/>
    <property type="match status" value="1"/>
</dbReference>
<dbReference type="Gene3D" id="3.40.50.300">
    <property type="entry name" value="P-loop containing nucleotide triphosphate hydrolases"/>
    <property type="match status" value="1"/>
</dbReference>
<dbReference type="SMART" id="SM00454">
    <property type="entry name" value="SAM"/>
    <property type="match status" value="1"/>
</dbReference>
<evidence type="ECO:0000313" key="6">
    <source>
        <dbReference type="Proteomes" id="UP000026941"/>
    </source>
</evidence>
<dbReference type="InterPro" id="IPR041664">
    <property type="entry name" value="AAA_16"/>
</dbReference>